<gene>
    <name evidence="1" type="ORF">LCGC14_0208220</name>
</gene>
<comment type="caution">
    <text evidence="1">The sequence shown here is derived from an EMBL/GenBank/DDBJ whole genome shotgun (WGS) entry which is preliminary data.</text>
</comment>
<accession>A0A0F9X0P8</accession>
<reference evidence="1" key="1">
    <citation type="journal article" date="2015" name="Nature">
        <title>Complex archaea that bridge the gap between prokaryotes and eukaryotes.</title>
        <authorList>
            <person name="Spang A."/>
            <person name="Saw J.H."/>
            <person name="Jorgensen S.L."/>
            <person name="Zaremba-Niedzwiedzka K."/>
            <person name="Martijn J."/>
            <person name="Lind A.E."/>
            <person name="van Eijk R."/>
            <person name="Schleper C."/>
            <person name="Guy L."/>
            <person name="Ettema T.J."/>
        </authorList>
    </citation>
    <scope>NUCLEOTIDE SEQUENCE</scope>
</reference>
<evidence type="ECO:0000313" key="1">
    <source>
        <dbReference type="EMBL" id="KKN92331.1"/>
    </source>
</evidence>
<name>A0A0F9X0P8_9ZZZZ</name>
<dbReference type="EMBL" id="LAZR01000095">
    <property type="protein sequence ID" value="KKN92331.1"/>
    <property type="molecule type" value="Genomic_DNA"/>
</dbReference>
<sequence length="87" mass="10345">MSYKFNILVDKGDFRLVRVTRPGGYGQWLIVQHRCDSSVYEEKLFSDNGWSLCYHSNRRCSCCKMLEPKEMIGFHNLMMWDNKEDTV</sequence>
<dbReference type="AlphaFoldDB" id="A0A0F9X0P8"/>
<organism evidence="1">
    <name type="scientific">marine sediment metagenome</name>
    <dbReference type="NCBI Taxonomy" id="412755"/>
    <lineage>
        <taxon>unclassified sequences</taxon>
        <taxon>metagenomes</taxon>
        <taxon>ecological metagenomes</taxon>
    </lineage>
</organism>
<proteinExistence type="predicted"/>
<protein>
    <submittedName>
        <fullName evidence="1">Uncharacterized protein</fullName>
    </submittedName>
</protein>